<name>A0ABN7JGA0_9HYPH</name>
<dbReference type="Pfam" id="PF10002">
    <property type="entry name" value="DUF2243"/>
    <property type="match status" value="1"/>
</dbReference>
<keyword evidence="1" id="KW-0812">Transmembrane</keyword>
<protein>
    <recommendedName>
        <fullName evidence="4">DUF2243 domain-containing protein</fullName>
    </recommendedName>
</protein>
<evidence type="ECO:0000256" key="1">
    <source>
        <dbReference type="SAM" id="Phobius"/>
    </source>
</evidence>
<organism evidence="2 3">
    <name type="scientific">Pseudorhizobium endolithicum</name>
    <dbReference type="NCBI Taxonomy" id="1191678"/>
    <lineage>
        <taxon>Bacteria</taxon>
        <taxon>Pseudomonadati</taxon>
        <taxon>Pseudomonadota</taxon>
        <taxon>Alphaproteobacteria</taxon>
        <taxon>Hyphomicrobiales</taxon>
        <taxon>Rhizobiaceae</taxon>
        <taxon>Rhizobium/Agrobacterium group</taxon>
        <taxon>Pseudorhizobium</taxon>
    </lineage>
</organism>
<dbReference type="EMBL" id="CABFWF030000006">
    <property type="protein sequence ID" value="CAD7027796.1"/>
    <property type="molecule type" value="Genomic_DNA"/>
</dbReference>
<evidence type="ECO:0000313" key="2">
    <source>
        <dbReference type="EMBL" id="CAD7027796.1"/>
    </source>
</evidence>
<reference evidence="2 3" key="1">
    <citation type="submission" date="2020-11" db="EMBL/GenBank/DDBJ databases">
        <authorList>
            <person name="Lassalle F."/>
        </authorList>
    </citation>
    <scope>NUCLEOTIDE SEQUENCE [LARGE SCALE GENOMIC DNA]</scope>
    <source>
        <strain evidence="2 3">JC140</strain>
    </source>
</reference>
<keyword evidence="1" id="KW-1133">Transmembrane helix</keyword>
<gene>
    <name evidence="2" type="ORF">REJC140_02546</name>
</gene>
<proteinExistence type="predicted"/>
<sequence>MPPGGNFPSAFLFVGQWYRRRTGDIVNAADSIRLPAAASSSSFRWSGLALGFAFGGFFDGILLHQVLQWHHLLSGLDGAAGDIRLLILTDGLFHVLMYVVAGVGLWLLWQGRGQFATPASDRLLLGNVLIGFGAWHILDAVLSHWLLGIHRIRMDTDNPLFWDLLWLAVFGIVPLLAGLVLHRKGGTGGRRSTLRSHTALVIAIVLAGSLSALPPPSSDTTLVVFRPGTSPAQAMAGLAALNGRLMWSDSSGAVWAVEIPEGTDPGAFYRHGALLVSNSLLPAGCLDWTRA</sequence>
<feature type="transmembrane region" description="Helical" evidence="1">
    <location>
        <begin position="43"/>
        <end position="64"/>
    </location>
</feature>
<dbReference type="RefSeq" id="WP_142591754.1">
    <property type="nucleotide sequence ID" value="NZ_CABFWF030000006.1"/>
</dbReference>
<feature type="transmembrane region" description="Helical" evidence="1">
    <location>
        <begin position="160"/>
        <end position="182"/>
    </location>
</feature>
<evidence type="ECO:0000313" key="3">
    <source>
        <dbReference type="Proteomes" id="UP000606921"/>
    </source>
</evidence>
<keyword evidence="3" id="KW-1185">Reference proteome</keyword>
<dbReference type="Proteomes" id="UP000606921">
    <property type="component" value="Unassembled WGS sequence"/>
</dbReference>
<accession>A0ABN7JGA0</accession>
<comment type="caution">
    <text evidence="2">The sequence shown here is derived from an EMBL/GenBank/DDBJ whole genome shotgun (WGS) entry which is preliminary data.</text>
</comment>
<dbReference type="InterPro" id="IPR018719">
    <property type="entry name" value="DUF2243_membrane"/>
</dbReference>
<feature type="transmembrane region" description="Helical" evidence="1">
    <location>
        <begin position="129"/>
        <end position="148"/>
    </location>
</feature>
<evidence type="ECO:0008006" key="4">
    <source>
        <dbReference type="Google" id="ProtNLM"/>
    </source>
</evidence>
<keyword evidence="1" id="KW-0472">Membrane</keyword>
<feature type="transmembrane region" description="Helical" evidence="1">
    <location>
        <begin position="85"/>
        <end position="109"/>
    </location>
</feature>